<protein>
    <submittedName>
        <fullName evidence="1">Uncharacterized protein</fullName>
    </submittedName>
</protein>
<reference evidence="1" key="1">
    <citation type="submission" date="2017-06" db="EMBL/GenBank/DDBJ databases">
        <title>Novel phages from South African skin metaviromes.</title>
        <authorList>
            <person name="van Zyl L.J."/>
            <person name="Abrahams Y."/>
            <person name="Stander E.A."/>
            <person name="Kirby B.M."/>
            <person name="Clavaud C."/>
            <person name="Farcet C."/>
            <person name="Breton L."/>
            <person name="Trindade M.I."/>
        </authorList>
    </citation>
    <scope>NUCLEOTIDE SEQUENCE</scope>
</reference>
<proteinExistence type="predicted"/>
<accession>A0A2H4J3X7</accession>
<gene>
    <name evidence="1" type="ORF">7S3_61</name>
</gene>
<name>A0A2H4J3X7_9CAUD</name>
<dbReference type="EMBL" id="MF417887">
    <property type="protein sequence ID" value="ASN69239.1"/>
    <property type="molecule type" value="Genomic_DNA"/>
</dbReference>
<evidence type="ECO:0000313" key="1">
    <source>
        <dbReference type="EMBL" id="ASN69239.1"/>
    </source>
</evidence>
<sequence>MAKHRLPKDVAQRLKKPGRDKVLTTVMGDCGRWWGWSCCGDTYFIRRWRGIDPWCC</sequence>
<organism evidence="1">
    <name type="scientific">uncultured Caudovirales phage</name>
    <dbReference type="NCBI Taxonomy" id="2100421"/>
    <lineage>
        <taxon>Viruses</taxon>
        <taxon>Duplodnaviria</taxon>
        <taxon>Heunggongvirae</taxon>
        <taxon>Uroviricota</taxon>
        <taxon>Caudoviricetes</taxon>
        <taxon>Peduoviridae</taxon>
        <taxon>Maltschvirus</taxon>
        <taxon>Maltschvirus maltsch</taxon>
    </lineage>
</organism>